<gene>
    <name evidence="1" type="ORF">MJG53_010009</name>
</gene>
<evidence type="ECO:0000313" key="1">
    <source>
        <dbReference type="EMBL" id="KAI4581566.1"/>
    </source>
</evidence>
<proteinExistence type="predicted"/>
<protein>
    <submittedName>
        <fullName evidence="1">Uncharacterized protein</fullName>
    </submittedName>
</protein>
<reference evidence="1" key="1">
    <citation type="submission" date="2022-03" db="EMBL/GenBank/DDBJ databases">
        <title>Genomic analyses of argali, domestic sheep and their hybrids provide insights into chromosomal evolution, heterosis and genetic basis of agronomic traits.</title>
        <authorList>
            <person name="Li M."/>
        </authorList>
    </citation>
    <scope>NUCLEOTIDE SEQUENCE</scope>
    <source>
        <strain evidence="1">F1 hybrid</strain>
    </source>
</reference>
<name>A0ACB9UVD8_9CETA</name>
<accession>A0ACB9UVD8</accession>
<keyword evidence="2" id="KW-1185">Reference proteome</keyword>
<evidence type="ECO:0000313" key="2">
    <source>
        <dbReference type="Proteomes" id="UP001057279"/>
    </source>
</evidence>
<organism evidence="1 2">
    <name type="scientific">Ovis ammon polii x Ovis aries</name>
    <dbReference type="NCBI Taxonomy" id="2918886"/>
    <lineage>
        <taxon>Eukaryota</taxon>
        <taxon>Metazoa</taxon>
        <taxon>Chordata</taxon>
        <taxon>Craniata</taxon>
        <taxon>Vertebrata</taxon>
        <taxon>Euteleostomi</taxon>
        <taxon>Mammalia</taxon>
        <taxon>Eutheria</taxon>
        <taxon>Laurasiatheria</taxon>
        <taxon>Artiodactyla</taxon>
        <taxon>Ruminantia</taxon>
        <taxon>Pecora</taxon>
        <taxon>Bovidae</taxon>
        <taxon>Caprinae</taxon>
        <taxon>Ovis</taxon>
    </lineage>
</organism>
<dbReference type="Proteomes" id="UP001057279">
    <property type="component" value="Linkage Group LG10"/>
</dbReference>
<dbReference type="EMBL" id="CM043035">
    <property type="protein sequence ID" value="KAI4581566.1"/>
    <property type="molecule type" value="Genomic_DNA"/>
</dbReference>
<comment type="caution">
    <text evidence="1">The sequence shown here is derived from an EMBL/GenBank/DDBJ whole genome shotgun (WGS) entry which is preliminary data.</text>
</comment>
<sequence length="165" mass="19610">MGKPNPLQDANFCSCLFFCWLNPLFKIGYKQRLEEDDMYSVLLEDRSQHLGEELQGYWHQEVLRAEKDAREPSLMKAILKCHWKSYLVLRFFILLETDRRALSRKTCQLLLLSVLIRKDYLKGKACSKVKFLKDFQSFDILSFEKSVEDMMLRVMTFTFDDLDLC</sequence>